<gene>
    <name evidence="1" type="ordered locus">P700755_000271</name>
</gene>
<dbReference type="AlphaFoldDB" id="K4IA58"/>
<name>K4IA58_PSYTT</name>
<dbReference type="KEGG" id="ptq:P700755_000271"/>
<dbReference type="Pfam" id="PF05139">
    <property type="entry name" value="Erythro_esteras"/>
    <property type="match status" value="1"/>
</dbReference>
<dbReference type="HOGENOM" id="CLU_1073122_0_0_10"/>
<protein>
    <recommendedName>
        <fullName evidence="3">Erythromycin esterase</fullName>
    </recommendedName>
</protein>
<dbReference type="RefSeq" id="WP_015022933.1">
    <property type="nucleotide sequence ID" value="NC_018721.1"/>
</dbReference>
<evidence type="ECO:0000313" key="1">
    <source>
        <dbReference type="EMBL" id="AFU67314.1"/>
    </source>
</evidence>
<evidence type="ECO:0000313" key="2">
    <source>
        <dbReference type="Proteomes" id="UP000008514"/>
    </source>
</evidence>
<dbReference type="Proteomes" id="UP000008514">
    <property type="component" value="Chromosome"/>
</dbReference>
<dbReference type="eggNOG" id="COG2312">
    <property type="taxonomic scope" value="Bacteria"/>
</dbReference>
<keyword evidence="2" id="KW-1185">Reference proteome</keyword>
<accession>K4IA58</accession>
<dbReference type="SUPFAM" id="SSF159501">
    <property type="entry name" value="EreA/ChaN-like"/>
    <property type="match status" value="1"/>
</dbReference>
<dbReference type="EMBL" id="CP003879">
    <property type="protein sequence ID" value="AFU67314.1"/>
    <property type="molecule type" value="Genomic_DNA"/>
</dbReference>
<reference evidence="1" key="2">
    <citation type="submission" date="2012-09" db="EMBL/GenBank/DDBJ databases">
        <title>The complete sequence of Psychroflexus torquis an extreme psychrophile from sea-ice that is stimulated by light.</title>
        <authorList>
            <person name="Feng S."/>
            <person name="Powell S.M."/>
            <person name="Bowman J.P."/>
        </authorList>
    </citation>
    <scope>NUCLEOTIDE SEQUENCE [LARGE SCALE GENOMIC DNA]</scope>
    <source>
        <strain evidence="1">ATCC 700755</strain>
    </source>
</reference>
<reference evidence="1" key="1">
    <citation type="submission" date="2006-03" db="EMBL/GenBank/DDBJ databases">
        <authorList>
            <person name="Bowman J."/>
            <person name="Ferriera S."/>
            <person name="Johnson J."/>
            <person name="Kravitz S."/>
            <person name="Halpern A."/>
            <person name="Remington K."/>
            <person name="Beeson K."/>
            <person name="Tran B."/>
            <person name="Rogers Y.-H."/>
            <person name="Friedman R."/>
            <person name="Venter J.C."/>
        </authorList>
    </citation>
    <scope>NUCLEOTIDE SEQUENCE [LARGE SCALE GENOMIC DNA]</scope>
    <source>
        <strain evidence="1">ATCC 700755</strain>
    </source>
</reference>
<organism evidence="1 2">
    <name type="scientific">Psychroflexus torquis (strain ATCC 700755 / CIP 106069 / ACAM 623)</name>
    <dbReference type="NCBI Taxonomy" id="313595"/>
    <lineage>
        <taxon>Bacteria</taxon>
        <taxon>Pseudomonadati</taxon>
        <taxon>Bacteroidota</taxon>
        <taxon>Flavobacteriia</taxon>
        <taxon>Flavobacteriales</taxon>
        <taxon>Flavobacteriaceae</taxon>
        <taxon>Psychroflexus</taxon>
    </lineage>
</organism>
<dbReference type="InterPro" id="IPR007815">
    <property type="entry name" value="Emycin_Estase"/>
</dbReference>
<dbReference type="Gene3D" id="3.40.1660.10">
    <property type="entry name" value="EreA-like (biosynthetic domain)"/>
    <property type="match status" value="1"/>
</dbReference>
<sequence length="259" mass="30473">MKEFIEWSKNFNRDKSKADKIKFIGFDSQCGSCAMKEVLSFINNHQPELKTKLSNEGLKLLFKIFLQKGYNLKKLNKDDQDLTEHTLKKMNELFEKEVSLDKDIHMDLLSLNHAWEYGNSNPLNFLNVSDRNRAIIIKEIIKNKTKPVLMWAHNRHIDKSKSLWFKPIGYHLYENFKSEYLAIGLDFKKKTLSNDFSPLKKSNWIANKITFNANKNINFIETKDIGKLTIRNHGISSGIMKLKNDNQFDYLVYFQEIKN</sequence>
<evidence type="ECO:0008006" key="3">
    <source>
        <dbReference type="Google" id="ProtNLM"/>
    </source>
</evidence>
<dbReference type="GO" id="GO:0046677">
    <property type="term" value="P:response to antibiotic"/>
    <property type="evidence" value="ECO:0007669"/>
    <property type="project" value="InterPro"/>
</dbReference>
<dbReference type="OrthoDB" id="9810066at2"/>
<proteinExistence type="predicted"/>